<organism evidence="1">
    <name type="scientific">marine metagenome</name>
    <dbReference type="NCBI Taxonomy" id="408172"/>
    <lineage>
        <taxon>unclassified sequences</taxon>
        <taxon>metagenomes</taxon>
        <taxon>ecological metagenomes</taxon>
    </lineage>
</organism>
<evidence type="ECO:0000313" key="1">
    <source>
        <dbReference type="EMBL" id="SVC93989.1"/>
    </source>
</evidence>
<dbReference type="InterPro" id="IPR002347">
    <property type="entry name" value="SDR_fam"/>
</dbReference>
<name>A0A382R8E9_9ZZZZ</name>
<accession>A0A382R8E9</accession>
<dbReference type="InterPro" id="IPR036291">
    <property type="entry name" value="NAD(P)-bd_dom_sf"/>
</dbReference>
<dbReference type="EMBL" id="UINC01119865">
    <property type="protein sequence ID" value="SVC93989.1"/>
    <property type="molecule type" value="Genomic_DNA"/>
</dbReference>
<proteinExistence type="predicted"/>
<dbReference type="Gene3D" id="3.40.50.720">
    <property type="entry name" value="NAD(P)-binding Rossmann-like Domain"/>
    <property type="match status" value="1"/>
</dbReference>
<feature type="non-terminal residue" evidence="1">
    <location>
        <position position="57"/>
    </location>
</feature>
<gene>
    <name evidence="1" type="ORF">METZ01_LOCUS346843</name>
</gene>
<sequence>MDKRLEGKVSLITGGGRGLGKAMAIAFAKEGTKAIGITYVTQEESARETCEEITSYG</sequence>
<reference evidence="1" key="1">
    <citation type="submission" date="2018-05" db="EMBL/GenBank/DDBJ databases">
        <authorList>
            <person name="Lanie J.A."/>
            <person name="Ng W.-L."/>
            <person name="Kazmierczak K.M."/>
            <person name="Andrzejewski T.M."/>
            <person name="Davidsen T.M."/>
            <person name="Wayne K.J."/>
            <person name="Tettelin H."/>
            <person name="Glass J.I."/>
            <person name="Rusch D."/>
            <person name="Podicherti R."/>
            <person name="Tsui H.-C.T."/>
            <person name="Winkler M.E."/>
        </authorList>
    </citation>
    <scope>NUCLEOTIDE SEQUENCE</scope>
</reference>
<dbReference type="SUPFAM" id="SSF51735">
    <property type="entry name" value="NAD(P)-binding Rossmann-fold domains"/>
    <property type="match status" value="1"/>
</dbReference>
<dbReference type="AlphaFoldDB" id="A0A382R8E9"/>
<dbReference type="Pfam" id="PF00106">
    <property type="entry name" value="adh_short"/>
    <property type="match status" value="1"/>
</dbReference>
<protein>
    <submittedName>
        <fullName evidence="1">Uncharacterized protein</fullName>
    </submittedName>
</protein>